<protein>
    <submittedName>
        <fullName evidence="2">Uncharacterized protein</fullName>
    </submittedName>
</protein>
<dbReference type="Proteomes" id="UP001177140">
    <property type="component" value="Unassembled WGS sequence"/>
</dbReference>
<evidence type="ECO:0000256" key="1">
    <source>
        <dbReference type="SAM" id="Phobius"/>
    </source>
</evidence>
<feature type="transmembrane region" description="Helical" evidence="1">
    <location>
        <begin position="45"/>
        <end position="67"/>
    </location>
</feature>
<keyword evidence="1" id="KW-1133">Transmembrane helix</keyword>
<keyword evidence="3" id="KW-1185">Reference proteome</keyword>
<reference evidence="2" key="1">
    <citation type="submission" date="2022-03" db="EMBL/GenBank/DDBJ databases">
        <title>A functionally conserved STORR gene fusion in Papaver species that diverged 16.8 million years ago.</title>
        <authorList>
            <person name="Catania T."/>
        </authorList>
    </citation>
    <scope>NUCLEOTIDE SEQUENCE</scope>
    <source>
        <strain evidence="2">S-191538</strain>
    </source>
</reference>
<comment type="caution">
    <text evidence="2">The sequence shown here is derived from an EMBL/GenBank/DDBJ whole genome shotgun (WGS) entry which is preliminary data.</text>
</comment>
<dbReference type="PANTHER" id="PTHR34459">
    <property type="entry name" value="OS01G0264500 PROTEIN"/>
    <property type="match status" value="1"/>
</dbReference>
<evidence type="ECO:0000313" key="3">
    <source>
        <dbReference type="Proteomes" id="UP001177140"/>
    </source>
</evidence>
<name>A0AA41V9T6_PAPNU</name>
<accession>A0AA41V9T6</accession>
<keyword evidence="1" id="KW-0812">Transmembrane</keyword>
<sequence>EWTINGVLHDFTAVAGSGAAALFSGIHGFNTGIPFIQKHVKGPKWLPFAVGIPSVLLISAASATLGAGSSPSYVSASSCLNFGRSRFEQFLYS</sequence>
<evidence type="ECO:0000313" key="2">
    <source>
        <dbReference type="EMBL" id="MCL7029913.1"/>
    </source>
</evidence>
<proteinExistence type="predicted"/>
<keyword evidence="1" id="KW-0472">Membrane</keyword>
<organism evidence="2 3">
    <name type="scientific">Papaver nudicaule</name>
    <name type="common">Iceland poppy</name>
    <dbReference type="NCBI Taxonomy" id="74823"/>
    <lineage>
        <taxon>Eukaryota</taxon>
        <taxon>Viridiplantae</taxon>
        <taxon>Streptophyta</taxon>
        <taxon>Embryophyta</taxon>
        <taxon>Tracheophyta</taxon>
        <taxon>Spermatophyta</taxon>
        <taxon>Magnoliopsida</taxon>
        <taxon>Ranunculales</taxon>
        <taxon>Papaveraceae</taxon>
        <taxon>Papaveroideae</taxon>
        <taxon>Papaver</taxon>
    </lineage>
</organism>
<dbReference type="AlphaFoldDB" id="A0AA41V9T6"/>
<feature type="non-terminal residue" evidence="2">
    <location>
        <position position="1"/>
    </location>
</feature>
<dbReference type="EMBL" id="JAJJMA010095632">
    <property type="protein sequence ID" value="MCL7029913.1"/>
    <property type="molecule type" value="Genomic_DNA"/>
</dbReference>
<dbReference type="PANTHER" id="PTHR34459:SF2">
    <property type="entry name" value="TRANSMEMBRANE PROTEIN"/>
    <property type="match status" value="1"/>
</dbReference>
<feature type="transmembrane region" description="Helical" evidence="1">
    <location>
        <begin position="12"/>
        <end position="33"/>
    </location>
</feature>
<gene>
    <name evidence="2" type="ORF">MKW94_005906</name>
</gene>